<proteinExistence type="predicted"/>
<keyword evidence="3" id="KW-1185">Reference proteome</keyword>
<dbReference type="AlphaFoldDB" id="A0A1Y1ZDL3"/>
<feature type="non-terminal residue" evidence="2">
    <location>
        <position position="1"/>
    </location>
</feature>
<name>A0A1Y1ZDL3_9FUNG</name>
<feature type="region of interest" description="Disordered" evidence="1">
    <location>
        <begin position="114"/>
        <end position="175"/>
    </location>
</feature>
<feature type="compositionally biased region" description="Polar residues" evidence="1">
    <location>
        <begin position="127"/>
        <end position="152"/>
    </location>
</feature>
<protein>
    <submittedName>
        <fullName evidence="2">Uncharacterized protein</fullName>
    </submittedName>
</protein>
<reference evidence="2 3" key="1">
    <citation type="submission" date="2016-07" db="EMBL/GenBank/DDBJ databases">
        <title>Pervasive Adenine N6-methylation of Active Genes in Fungi.</title>
        <authorList>
            <consortium name="DOE Joint Genome Institute"/>
            <person name="Mondo S.J."/>
            <person name="Dannebaum R.O."/>
            <person name="Kuo R.C."/>
            <person name="Labutti K."/>
            <person name="Haridas S."/>
            <person name="Kuo A."/>
            <person name="Salamov A."/>
            <person name="Ahrendt S.R."/>
            <person name="Lipzen A."/>
            <person name="Sullivan W."/>
            <person name="Andreopoulos W.B."/>
            <person name="Clum A."/>
            <person name="Lindquist E."/>
            <person name="Daum C."/>
            <person name="Ramamoorthy G.K."/>
            <person name="Gryganskyi A."/>
            <person name="Culley D."/>
            <person name="Magnuson J.K."/>
            <person name="James T.Y."/>
            <person name="O'Malley M.A."/>
            <person name="Stajich J.E."/>
            <person name="Spatafora J.W."/>
            <person name="Visel A."/>
            <person name="Grigoriev I.V."/>
        </authorList>
    </citation>
    <scope>NUCLEOTIDE SEQUENCE [LARGE SCALE GENOMIC DNA]</scope>
    <source>
        <strain evidence="2 3">CBS 931.73</strain>
    </source>
</reference>
<organism evidence="2 3">
    <name type="scientific">Basidiobolus meristosporus CBS 931.73</name>
    <dbReference type="NCBI Taxonomy" id="1314790"/>
    <lineage>
        <taxon>Eukaryota</taxon>
        <taxon>Fungi</taxon>
        <taxon>Fungi incertae sedis</taxon>
        <taxon>Zoopagomycota</taxon>
        <taxon>Entomophthoromycotina</taxon>
        <taxon>Basidiobolomycetes</taxon>
        <taxon>Basidiobolales</taxon>
        <taxon>Basidiobolaceae</taxon>
        <taxon>Basidiobolus</taxon>
    </lineage>
</organism>
<gene>
    <name evidence="2" type="ORF">K493DRAFT_309891</name>
</gene>
<accession>A0A1Y1ZDL3</accession>
<sequence length="192" mass="21467">MDQAPETPNIGCIAGYDSPTPIRTKSWAESHQSLSPTKDLLGAKRCITDVDADDISDFDRAQHRLMQVAKSLRAKFARTENEPPLLMKCHSVITLDSKPTISLTKSKSTSEYEPFLSLTKSEHEPSPSLTKSEYEDQTATCRETPRTPTGKSTRYKETPRTPTNKITRFCADSPTLPTSAQKLEAFRFRAKT</sequence>
<evidence type="ECO:0000256" key="1">
    <source>
        <dbReference type="SAM" id="MobiDB-lite"/>
    </source>
</evidence>
<evidence type="ECO:0000313" key="2">
    <source>
        <dbReference type="EMBL" id="ORY08296.1"/>
    </source>
</evidence>
<evidence type="ECO:0000313" key="3">
    <source>
        <dbReference type="Proteomes" id="UP000193498"/>
    </source>
</evidence>
<dbReference type="InParanoid" id="A0A1Y1ZDL3"/>
<comment type="caution">
    <text evidence="2">The sequence shown here is derived from an EMBL/GenBank/DDBJ whole genome shotgun (WGS) entry which is preliminary data.</text>
</comment>
<dbReference type="EMBL" id="MCFE01000002">
    <property type="protein sequence ID" value="ORY08296.1"/>
    <property type="molecule type" value="Genomic_DNA"/>
</dbReference>
<dbReference type="Proteomes" id="UP000193498">
    <property type="component" value="Unassembled WGS sequence"/>
</dbReference>